<gene>
    <name evidence="2" type="ORF">SePPVgORF113</name>
</gene>
<sequence length="174" mass="18854">MANRNNSIDTGAVMAAYLASEYAAAVEANLTLQERAALEALRVSAAEVRSPLLFELANAGDNFVQPENSHVPAALISALLEAPTSPGRVVTATELCAQMGRRWVRGRRFLDFMRLVHVFVDRMPPSASEDIGRWLCNAARARAARRRVVRTAGLSVIAAGCAAVALGVWLLRRR</sequence>
<dbReference type="OrthoDB" id="19679at10239"/>
<keyword evidence="1" id="KW-0812">Transmembrane</keyword>
<organism evidence="2 3">
    <name type="scientific">Seal parapoxvirus</name>
    <dbReference type="NCBI Taxonomy" id="187984"/>
    <lineage>
        <taxon>Viruses</taxon>
        <taxon>Varidnaviria</taxon>
        <taxon>Bamfordvirae</taxon>
        <taxon>Nucleocytoviricota</taxon>
        <taxon>Pokkesviricetes</taxon>
        <taxon>Chitovirales</taxon>
        <taxon>Poxviridae</taxon>
        <taxon>Chordopoxvirinae</taxon>
        <taxon>Parapoxvirus</taxon>
        <taxon>Parapoxvirus sealpox</taxon>
        <taxon>Grey sealpox virus</taxon>
    </lineage>
</organism>
<dbReference type="EMBL" id="KY382358">
    <property type="protein sequence ID" value="ASC55525.1"/>
    <property type="molecule type" value="Genomic_DNA"/>
</dbReference>
<keyword evidence="3" id="KW-1185">Reference proteome</keyword>
<dbReference type="Proteomes" id="UP000202998">
    <property type="component" value="Segment"/>
</dbReference>
<feature type="transmembrane region" description="Helical" evidence="1">
    <location>
        <begin position="148"/>
        <end position="171"/>
    </location>
</feature>
<keyword evidence="1" id="KW-1133">Transmembrane helix</keyword>
<keyword evidence="1" id="KW-0472">Membrane</keyword>
<name>A0A1Z3GCP4_9POXV</name>
<evidence type="ECO:0000313" key="2">
    <source>
        <dbReference type="EMBL" id="ASC55525.1"/>
    </source>
</evidence>
<proteinExistence type="predicted"/>
<reference evidence="2 3" key="1">
    <citation type="journal article" date="2017" name="Sci. Rep.">
        <title>Recovery of the first full-length genome sequence of a parapoxvirus directly from a clinical sample.</title>
        <authorList>
            <person name="Gunther T."/>
            <person name="Haas L."/>
            <person name="Alawi M."/>
            <person name="Wohlsein P."/>
            <person name="Marks J."/>
            <person name="Grundhoff A."/>
            <person name="Becher P."/>
            <person name="Fischer N."/>
        </authorList>
    </citation>
    <scope>NUCLEOTIDE SEQUENCE [LARGE SCALE GENOMIC DNA]</scope>
    <source>
        <strain evidence="2">AFK76s1</strain>
    </source>
</reference>
<protein>
    <submittedName>
        <fullName evidence="2">Uncharacterized protein</fullName>
    </submittedName>
</protein>
<accession>A0A1Z3GCP4</accession>
<evidence type="ECO:0000256" key="1">
    <source>
        <dbReference type="SAM" id="Phobius"/>
    </source>
</evidence>
<evidence type="ECO:0000313" key="3">
    <source>
        <dbReference type="Proteomes" id="UP000202998"/>
    </source>
</evidence>